<comment type="caution">
    <text evidence="1">The sequence shown here is derived from an EMBL/GenBank/DDBJ whole genome shotgun (WGS) entry which is preliminary data.</text>
</comment>
<accession>A0A177EX77</accession>
<sequence length="112" mass="12757">MELLQRREIVRDGALISHRQKLLSSRDQHLLILSGRKADVLSKFQSDNPDRVTTRARDMADLEFVQGMPRDMQFNGRLDGLILNHGISCKANADQSLGERRRKLQQVDVSSS</sequence>
<dbReference type="RefSeq" id="XP_022508609.1">
    <property type="nucleotide sequence ID" value="XM_022659070.1"/>
</dbReference>
<dbReference type="EMBL" id="LVKK01000086">
    <property type="protein sequence ID" value="OAG36657.1"/>
    <property type="molecule type" value="Genomic_DNA"/>
</dbReference>
<dbReference type="OrthoDB" id="153074at2759"/>
<keyword evidence="2" id="KW-1185">Reference proteome</keyword>
<gene>
    <name evidence="1" type="ORF">AYO21_09132</name>
</gene>
<dbReference type="AlphaFoldDB" id="A0A177EX77"/>
<dbReference type="GeneID" id="34604270"/>
<protein>
    <submittedName>
        <fullName evidence="1">Uncharacterized protein</fullName>
    </submittedName>
</protein>
<evidence type="ECO:0000313" key="2">
    <source>
        <dbReference type="Proteomes" id="UP000077002"/>
    </source>
</evidence>
<reference evidence="1 2" key="1">
    <citation type="submission" date="2016-03" db="EMBL/GenBank/DDBJ databases">
        <title>Draft genome sequence of the Fonsecaea monophora CBS 269.37.</title>
        <authorList>
            <person name="Bombassaro A."/>
            <person name="Vinicius W.A."/>
            <person name="De Hoog S."/>
            <person name="Sun J."/>
            <person name="Souza E.M."/>
            <person name="Raittz R.T."/>
            <person name="Costa F."/>
            <person name="Leao A.C."/>
            <person name="Tadra-Sfeir M.Z."/>
            <person name="Baura V."/>
            <person name="Balsanelli E."/>
            <person name="Pedrosa F.O."/>
            <person name="Moreno L.F."/>
            <person name="Steffens M.B."/>
            <person name="Xi L."/>
            <person name="Bocca A.L."/>
            <person name="Felipe M.S."/>
            <person name="Teixeira M."/>
            <person name="Telles Filho F.Q."/>
            <person name="Azevedo C.M."/>
            <person name="Gomes R."/>
            <person name="Vicente V.A."/>
        </authorList>
    </citation>
    <scope>NUCLEOTIDE SEQUENCE [LARGE SCALE GENOMIC DNA]</scope>
    <source>
        <strain evidence="1 2">CBS 269.37</strain>
    </source>
</reference>
<organism evidence="1 2">
    <name type="scientific">Fonsecaea monophora</name>
    <dbReference type="NCBI Taxonomy" id="254056"/>
    <lineage>
        <taxon>Eukaryota</taxon>
        <taxon>Fungi</taxon>
        <taxon>Dikarya</taxon>
        <taxon>Ascomycota</taxon>
        <taxon>Pezizomycotina</taxon>
        <taxon>Eurotiomycetes</taxon>
        <taxon>Chaetothyriomycetidae</taxon>
        <taxon>Chaetothyriales</taxon>
        <taxon>Herpotrichiellaceae</taxon>
        <taxon>Fonsecaea</taxon>
    </lineage>
</organism>
<name>A0A177EX77_9EURO</name>
<proteinExistence type="predicted"/>
<evidence type="ECO:0000313" key="1">
    <source>
        <dbReference type="EMBL" id="OAG36657.1"/>
    </source>
</evidence>
<dbReference type="Proteomes" id="UP000077002">
    <property type="component" value="Unassembled WGS sequence"/>
</dbReference>